<reference evidence="2 3" key="1">
    <citation type="submission" date="2015-06" db="EMBL/GenBank/DDBJ databases">
        <title>Genome sequencing project of Bacillus galactosidilyticus PL133.</title>
        <authorList>
            <person name="Gaiero J."/>
            <person name="Nicol R."/>
            <person name="Habash M."/>
        </authorList>
    </citation>
    <scope>NUCLEOTIDE SEQUENCE [LARGE SCALE GENOMIC DNA]</scope>
    <source>
        <strain evidence="2 3">PL133</strain>
    </source>
</reference>
<dbReference type="Proteomes" id="UP000053881">
    <property type="component" value="Unassembled WGS sequence"/>
</dbReference>
<dbReference type="AlphaFoldDB" id="A0A0Q9XSK0"/>
<sequence length="68" mass="8006">MKKVISFIIMMVFVPGLMIEVAQMIHLLLNWLQIKIGQRLHIKIGQRLHFIRMNTQAGRLMKIGWYGT</sequence>
<proteinExistence type="predicted"/>
<organism evidence="2 3">
    <name type="scientific">Lederbergia galactosidilytica</name>
    <dbReference type="NCBI Taxonomy" id="217031"/>
    <lineage>
        <taxon>Bacteria</taxon>
        <taxon>Bacillati</taxon>
        <taxon>Bacillota</taxon>
        <taxon>Bacilli</taxon>
        <taxon>Bacillales</taxon>
        <taxon>Bacillaceae</taxon>
        <taxon>Lederbergia</taxon>
    </lineage>
</organism>
<accession>A0A0Q9XSK0</accession>
<feature type="transmembrane region" description="Helical" evidence="1">
    <location>
        <begin position="6"/>
        <end position="29"/>
    </location>
</feature>
<name>A0A0Q9XSK0_9BACI</name>
<evidence type="ECO:0000313" key="2">
    <source>
        <dbReference type="EMBL" id="KRG11584.1"/>
    </source>
</evidence>
<gene>
    <name evidence="2" type="ORF">ACA29_16520</name>
</gene>
<comment type="caution">
    <text evidence="2">The sequence shown here is derived from an EMBL/GenBank/DDBJ whole genome shotgun (WGS) entry which is preliminary data.</text>
</comment>
<evidence type="ECO:0000256" key="1">
    <source>
        <dbReference type="SAM" id="Phobius"/>
    </source>
</evidence>
<dbReference type="PATRIC" id="fig|217031.4.peg.5607"/>
<keyword evidence="1" id="KW-0812">Transmembrane</keyword>
<protein>
    <submittedName>
        <fullName evidence="2">Uncharacterized protein</fullName>
    </submittedName>
</protein>
<keyword evidence="1" id="KW-0472">Membrane</keyword>
<keyword evidence="1" id="KW-1133">Transmembrane helix</keyword>
<dbReference type="EMBL" id="LGPB01000119">
    <property type="protein sequence ID" value="KRG11584.1"/>
    <property type="molecule type" value="Genomic_DNA"/>
</dbReference>
<evidence type="ECO:0000313" key="3">
    <source>
        <dbReference type="Proteomes" id="UP000053881"/>
    </source>
</evidence>